<proteinExistence type="predicted"/>
<feature type="non-terminal residue" evidence="1">
    <location>
        <position position="123"/>
    </location>
</feature>
<evidence type="ECO:0000313" key="2">
    <source>
        <dbReference type="Proteomes" id="UP000253551"/>
    </source>
</evidence>
<dbReference type="AlphaFoldDB" id="A0A367JW56"/>
<reference evidence="1 2" key="1">
    <citation type="journal article" date="2018" name="G3 (Bethesda)">
        <title>Phylogenetic and Phylogenomic Definition of Rhizopus Species.</title>
        <authorList>
            <person name="Gryganskyi A.P."/>
            <person name="Golan J."/>
            <person name="Dolatabadi S."/>
            <person name="Mondo S."/>
            <person name="Robb S."/>
            <person name="Idnurm A."/>
            <person name="Muszewska A."/>
            <person name="Steczkiewicz K."/>
            <person name="Masonjones S."/>
            <person name="Liao H.L."/>
            <person name="Gajdeczka M.T."/>
            <person name="Anike F."/>
            <person name="Vuek A."/>
            <person name="Anishchenko I.M."/>
            <person name="Voigt K."/>
            <person name="de Hoog G.S."/>
            <person name="Smith M.E."/>
            <person name="Heitman J."/>
            <person name="Vilgalys R."/>
            <person name="Stajich J.E."/>
        </authorList>
    </citation>
    <scope>NUCLEOTIDE SEQUENCE [LARGE SCALE GENOMIC DNA]</scope>
    <source>
        <strain evidence="1 2">LSU 92-RS-03</strain>
    </source>
</reference>
<organism evidence="1 2">
    <name type="scientific">Rhizopus stolonifer</name>
    <name type="common">Rhizopus nigricans</name>
    <dbReference type="NCBI Taxonomy" id="4846"/>
    <lineage>
        <taxon>Eukaryota</taxon>
        <taxon>Fungi</taxon>
        <taxon>Fungi incertae sedis</taxon>
        <taxon>Mucoromycota</taxon>
        <taxon>Mucoromycotina</taxon>
        <taxon>Mucoromycetes</taxon>
        <taxon>Mucorales</taxon>
        <taxon>Mucorineae</taxon>
        <taxon>Rhizopodaceae</taxon>
        <taxon>Rhizopus</taxon>
    </lineage>
</organism>
<protein>
    <submittedName>
        <fullName evidence="1">Uncharacterized protein</fullName>
    </submittedName>
</protein>
<comment type="caution">
    <text evidence="1">The sequence shown here is derived from an EMBL/GenBank/DDBJ whole genome shotgun (WGS) entry which is preliminary data.</text>
</comment>
<dbReference type="Proteomes" id="UP000253551">
    <property type="component" value="Unassembled WGS sequence"/>
</dbReference>
<keyword evidence="2" id="KW-1185">Reference proteome</keyword>
<gene>
    <name evidence="1" type="ORF">CU098_000115</name>
</gene>
<accession>A0A367JW56</accession>
<evidence type="ECO:0000313" key="1">
    <source>
        <dbReference type="EMBL" id="RCH94214.1"/>
    </source>
</evidence>
<dbReference type="OrthoDB" id="2264205at2759"/>
<dbReference type="EMBL" id="PJQM01002585">
    <property type="protein sequence ID" value="RCH94214.1"/>
    <property type="molecule type" value="Genomic_DNA"/>
</dbReference>
<sequence>MHQGIVEPDKDADSPLREFQSRIYRVASHEDAFLLDITPVKKEYTDLQCMQEISAQHPKIYACSILRDGPTQYLELYIEKDDDDNDLMEHGVVFKKSKLRIFPCKAADATLRFVTVKLSQLPL</sequence>
<name>A0A367JW56_RHIST</name>